<evidence type="ECO:0008006" key="3">
    <source>
        <dbReference type="Google" id="ProtNLM"/>
    </source>
</evidence>
<keyword evidence="2" id="KW-1185">Reference proteome</keyword>
<proteinExistence type="predicted"/>
<evidence type="ECO:0000313" key="1">
    <source>
        <dbReference type="EMBL" id="MEE6308568.1"/>
    </source>
</evidence>
<gene>
    <name evidence="1" type="ORF">V1634_17200</name>
</gene>
<name>A0ABU7SF44_9ACTN</name>
<dbReference type="Proteomes" id="UP001339911">
    <property type="component" value="Unassembled WGS sequence"/>
</dbReference>
<dbReference type="Gene3D" id="3.40.50.880">
    <property type="match status" value="1"/>
</dbReference>
<organism evidence="1 2">
    <name type="scientific">Plantactinospora veratri</name>
    <dbReference type="NCBI Taxonomy" id="1436122"/>
    <lineage>
        <taxon>Bacteria</taxon>
        <taxon>Bacillati</taxon>
        <taxon>Actinomycetota</taxon>
        <taxon>Actinomycetes</taxon>
        <taxon>Micromonosporales</taxon>
        <taxon>Micromonosporaceae</taxon>
        <taxon>Plantactinospora</taxon>
    </lineage>
</organism>
<reference evidence="1 2" key="1">
    <citation type="submission" date="2024-01" db="EMBL/GenBank/DDBJ databases">
        <title>Genome insights into Plantactinospora veratri sp. nov.</title>
        <authorList>
            <person name="Wang L."/>
        </authorList>
    </citation>
    <scope>NUCLEOTIDE SEQUENCE [LARGE SCALE GENOMIC DNA]</scope>
    <source>
        <strain evidence="1 2">NEAU-FHS4</strain>
    </source>
</reference>
<sequence>MQRGVYFDAWFPRQHCYHPSLPPRRLRMIDDLVDYRATTLVWASLGGGSISLPYLEQEAFGPVDARARFYGFVNDSEFIAAAQARGIKVFGIIFEAQGWEFPVELSASEDEILALNELRGVGHRDWLGLREFGQNRYPLLWKPVEHYFPGGLVNSDGEPVTDLIEECCARDIRQTALHARWVECPDREHQCFYMDRNNPVWREYLKAVIRIQIDAGVDGVQLDETELPLGSLQYGGCFCKDCMKGFRAYLAALPPAERDPLLDGVDLDTFHYGDWLLERGYDFTDRHDATPLFGAYYRFQCDAIRRHFAELAAHARSYAASRGRKVLVSGNFFNMDPQYLGLADDVDVIVTEMRNTTYRQPEWYRYVAGFAGDKDVIVVENPYGGVVPELVELLKNGRGHDLLRLSCYEAAAFGVNMAVPYGSWMGATIEDSFYAPHELAAEIQGFLADRERLFARGSRNEVAVVYSVESNRDLVARADIGDNLRNARDESVRVPYREVTSALAGAAVPFDVLLFPDDRTAPDRLTADVLRRYATVLLPACTHLTPAQLAAVRGYLDGGGRVVRVGGLGDNLGDADRAALLGHPGLTGSTSDDLATLLPHGRQVELAAPAGTGSVAANIAGLADGSAAVHLVNYDYRSEDDRVRPVADLELRVRLPERLPAATAYGCDGTVTPLDVRVDGAGFHAVRLDALGPYAVVVFAAD</sequence>
<dbReference type="InterPro" id="IPR029062">
    <property type="entry name" value="Class_I_gatase-like"/>
</dbReference>
<dbReference type="SUPFAM" id="SSF51445">
    <property type="entry name" value="(Trans)glycosidases"/>
    <property type="match status" value="1"/>
</dbReference>
<protein>
    <recommendedName>
        <fullName evidence="3">Beta-galactosidase trimerisation domain-containing protein</fullName>
    </recommendedName>
</protein>
<dbReference type="RefSeq" id="WP_331208845.1">
    <property type="nucleotide sequence ID" value="NZ_JAZGQL010000012.1"/>
</dbReference>
<accession>A0ABU7SF44</accession>
<evidence type="ECO:0000313" key="2">
    <source>
        <dbReference type="Proteomes" id="UP001339911"/>
    </source>
</evidence>
<comment type="caution">
    <text evidence="1">The sequence shown here is derived from an EMBL/GenBank/DDBJ whole genome shotgun (WGS) entry which is preliminary data.</text>
</comment>
<dbReference type="Gene3D" id="3.20.20.80">
    <property type="entry name" value="Glycosidases"/>
    <property type="match status" value="1"/>
</dbReference>
<dbReference type="InterPro" id="IPR017853">
    <property type="entry name" value="GH"/>
</dbReference>
<dbReference type="EMBL" id="JAZGQL010000012">
    <property type="protein sequence ID" value="MEE6308568.1"/>
    <property type="molecule type" value="Genomic_DNA"/>
</dbReference>